<accession>A0AAV0KBE1</accession>
<feature type="compositionally biased region" description="Low complexity" evidence="1">
    <location>
        <begin position="513"/>
        <end position="525"/>
    </location>
</feature>
<dbReference type="PROSITE" id="PS50127">
    <property type="entry name" value="UBC_2"/>
    <property type="match status" value="1"/>
</dbReference>
<feature type="compositionally biased region" description="Basic and acidic residues" evidence="1">
    <location>
        <begin position="141"/>
        <end position="154"/>
    </location>
</feature>
<sequence>MAEKACVKRLQKEYRALCKEPVSNVVARPSPNNILEWHYVLEGSEGTPFAVHPESWNPMWSVSSILTGLLSFMMDNSPTTGSVNSTIAEKQRLAEASLASNCKNATFRKLFPEYVEKYNLQQQQPDEQPGSDMGPEISEDENSRPKPEKVDGHLEEEGRRNLLFDQLVGVYWFFLHSYSLLQFPLYIPSAQTSLKNHLPPLTPRVRLLPRCQAFSSPFTLAADDARLLSVWKSFLPPRPLRVHHAYQPHKFLIKAVAATLEPKRLVPSEAGHGNQAQRDAHLNFASTPSTSFDDSDDAEVDERERLRRMRISKANKGNVPWNKGRKHSPETLQRIRERTKLAMQNPKIKMKLASLGHAQSQETRVKIGQGVRMGWEKRRDKLMVQETCYFEWQNLIAAASRMGCVDEEELQWDSYSILSKQLEVEWVESVEKRRATPRTKGNKRAPKSLEQRRKIAEAIAAKWADPSYRDRVRSGLAKYHGIPAGTERKPRRKPVGSRPSTKRDSAKKKASETSDSSGSDTTSSTQVTRLRNTTTPSYKDPLARSKLQMIMNIRAKRAAVETKKTEAVERARLLIAEAEKAAKVLEVAAAESPIARASLIETRKLIAEAIQSIESVDRGDVDLATTELSDEEKEIDAAGRLSSSTKAESRPPVMVNGGIKTAATCAEDEKLIKLSELEFPGKRCSPHQGFDLTSLVEKPEHHCQGDLNGNLKSGNNVQPNGSKVELHKTEDVGVTKRWVRGRLVEMVTGGRM</sequence>
<dbReference type="AlphaFoldDB" id="A0AAV0KBE1"/>
<evidence type="ECO:0000313" key="3">
    <source>
        <dbReference type="EMBL" id="CAI0419341.1"/>
    </source>
</evidence>
<dbReference type="InterPro" id="IPR016135">
    <property type="entry name" value="UBQ-conjugating_enzyme/RWD"/>
</dbReference>
<feature type="region of interest" description="Disordered" evidence="1">
    <location>
        <begin position="430"/>
        <end position="451"/>
    </location>
</feature>
<dbReference type="InterPro" id="IPR003611">
    <property type="entry name" value="NUMOD3"/>
</dbReference>
<keyword evidence="4" id="KW-1185">Reference proteome</keyword>
<dbReference type="SMART" id="SM00212">
    <property type="entry name" value="UBCc"/>
    <property type="match status" value="1"/>
</dbReference>
<organism evidence="3 4">
    <name type="scientific">Linum tenue</name>
    <dbReference type="NCBI Taxonomy" id="586396"/>
    <lineage>
        <taxon>Eukaryota</taxon>
        <taxon>Viridiplantae</taxon>
        <taxon>Streptophyta</taxon>
        <taxon>Embryophyta</taxon>
        <taxon>Tracheophyta</taxon>
        <taxon>Spermatophyta</taxon>
        <taxon>Magnoliopsida</taxon>
        <taxon>eudicotyledons</taxon>
        <taxon>Gunneridae</taxon>
        <taxon>Pentapetalae</taxon>
        <taxon>rosids</taxon>
        <taxon>fabids</taxon>
        <taxon>Malpighiales</taxon>
        <taxon>Linaceae</taxon>
        <taxon>Linum</taxon>
    </lineage>
</organism>
<dbReference type="Gene3D" id="3.10.110.10">
    <property type="entry name" value="Ubiquitin Conjugating Enzyme"/>
    <property type="match status" value="2"/>
</dbReference>
<feature type="region of interest" description="Disordered" evidence="1">
    <location>
        <begin position="122"/>
        <end position="154"/>
    </location>
</feature>
<evidence type="ECO:0000256" key="1">
    <source>
        <dbReference type="SAM" id="MobiDB-lite"/>
    </source>
</evidence>
<dbReference type="GO" id="GO:0003677">
    <property type="term" value="F:DNA binding"/>
    <property type="evidence" value="ECO:0007669"/>
    <property type="project" value="InterPro"/>
</dbReference>
<evidence type="ECO:0000313" key="4">
    <source>
        <dbReference type="Proteomes" id="UP001154282"/>
    </source>
</evidence>
<protein>
    <recommendedName>
        <fullName evidence="2">UBC core domain-containing protein</fullName>
    </recommendedName>
</protein>
<dbReference type="SUPFAM" id="SSF54495">
    <property type="entry name" value="UBC-like"/>
    <property type="match status" value="1"/>
</dbReference>
<feature type="domain" description="UBC core" evidence="2">
    <location>
        <begin position="5"/>
        <end position="50"/>
    </location>
</feature>
<gene>
    <name evidence="3" type="ORF">LITE_LOCUS17962</name>
</gene>
<dbReference type="Pfam" id="PF07460">
    <property type="entry name" value="NUMOD3"/>
    <property type="match status" value="1"/>
</dbReference>
<dbReference type="InterPro" id="IPR000608">
    <property type="entry name" value="UBC"/>
</dbReference>
<proteinExistence type="predicted"/>
<dbReference type="EMBL" id="CAMGYJ010000005">
    <property type="protein sequence ID" value="CAI0419341.1"/>
    <property type="molecule type" value="Genomic_DNA"/>
</dbReference>
<dbReference type="Proteomes" id="UP001154282">
    <property type="component" value="Unassembled WGS sequence"/>
</dbReference>
<dbReference type="PANTHER" id="PTHR34199:SF2">
    <property type="entry name" value="NUMOD3 MOTIF FAMILY PROTEIN, EXPRESSED"/>
    <property type="match status" value="1"/>
</dbReference>
<feature type="compositionally biased region" description="Polar residues" evidence="1">
    <location>
        <begin position="526"/>
        <end position="537"/>
    </location>
</feature>
<name>A0AAV0KBE1_9ROSI</name>
<reference evidence="3" key="1">
    <citation type="submission" date="2022-08" db="EMBL/GenBank/DDBJ databases">
        <authorList>
            <person name="Gutierrez-Valencia J."/>
        </authorList>
    </citation>
    <scope>NUCLEOTIDE SEQUENCE</scope>
</reference>
<feature type="compositionally biased region" description="Basic residues" evidence="1">
    <location>
        <begin position="435"/>
        <end position="446"/>
    </location>
</feature>
<feature type="region of interest" description="Disordered" evidence="1">
    <location>
        <begin position="479"/>
        <end position="543"/>
    </location>
</feature>
<feature type="compositionally biased region" description="Basic and acidic residues" evidence="1">
    <location>
        <begin position="501"/>
        <end position="512"/>
    </location>
</feature>
<dbReference type="PANTHER" id="PTHR34199">
    <property type="entry name" value="NUMOD3 MOTIF FAMILY PROTEIN, EXPRESSED"/>
    <property type="match status" value="1"/>
</dbReference>
<feature type="region of interest" description="Disordered" evidence="1">
    <location>
        <begin position="311"/>
        <end position="331"/>
    </location>
</feature>
<evidence type="ECO:0000259" key="2">
    <source>
        <dbReference type="PROSITE" id="PS50127"/>
    </source>
</evidence>
<comment type="caution">
    <text evidence="3">The sequence shown here is derived from an EMBL/GenBank/DDBJ whole genome shotgun (WGS) entry which is preliminary data.</text>
</comment>
<feature type="region of interest" description="Disordered" evidence="1">
    <location>
        <begin position="630"/>
        <end position="655"/>
    </location>
</feature>